<dbReference type="PANTHER" id="PTHR42792">
    <property type="entry name" value="FLAGELLIN"/>
    <property type="match status" value="1"/>
</dbReference>
<dbReference type="InterPro" id="IPR001492">
    <property type="entry name" value="Flagellin"/>
</dbReference>
<evidence type="ECO:0000313" key="2">
    <source>
        <dbReference type="EMBL" id="KKM61595.1"/>
    </source>
</evidence>
<evidence type="ECO:0000259" key="1">
    <source>
        <dbReference type="Pfam" id="PF00669"/>
    </source>
</evidence>
<dbReference type="AlphaFoldDB" id="A0A0F9LBS4"/>
<feature type="domain" description="Flagellin N-terminal" evidence="1">
    <location>
        <begin position="4"/>
        <end position="142"/>
    </location>
</feature>
<dbReference type="InterPro" id="IPR001029">
    <property type="entry name" value="Flagellin_N"/>
</dbReference>
<dbReference type="Gene3D" id="3.30.70.2120">
    <property type="match status" value="1"/>
</dbReference>
<comment type="caution">
    <text evidence="2">The sequence shown here is derived from an EMBL/GenBank/DDBJ whole genome shotgun (WGS) entry which is preliminary data.</text>
</comment>
<dbReference type="Pfam" id="PF00669">
    <property type="entry name" value="Flagellin_N"/>
    <property type="match status" value="1"/>
</dbReference>
<proteinExistence type="predicted"/>
<dbReference type="EMBL" id="LAZR01011456">
    <property type="protein sequence ID" value="KKM61595.1"/>
    <property type="molecule type" value="Genomic_DNA"/>
</dbReference>
<protein>
    <recommendedName>
        <fullName evidence="1">Flagellin N-terminal domain-containing protein</fullName>
    </recommendedName>
</protein>
<reference evidence="2" key="1">
    <citation type="journal article" date="2015" name="Nature">
        <title>Complex archaea that bridge the gap between prokaryotes and eukaryotes.</title>
        <authorList>
            <person name="Spang A."/>
            <person name="Saw J.H."/>
            <person name="Jorgensen S.L."/>
            <person name="Zaremba-Niedzwiedzka K."/>
            <person name="Martijn J."/>
            <person name="Lind A.E."/>
            <person name="van Eijk R."/>
            <person name="Schleper C."/>
            <person name="Guy L."/>
            <person name="Ettema T.J."/>
        </authorList>
    </citation>
    <scope>NUCLEOTIDE SEQUENCE</scope>
</reference>
<organism evidence="2">
    <name type="scientific">marine sediment metagenome</name>
    <dbReference type="NCBI Taxonomy" id="412755"/>
    <lineage>
        <taxon>unclassified sequences</taxon>
        <taxon>metagenomes</taxon>
        <taxon>ecological metagenomes</taxon>
    </lineage>
</organism>
<sequence>MLAIKNNLMATGAARHLGRSYDALAKSVERLSSGLRINSSKDDAAGLAVRELIRADIAVLNQGSRNASDGISMLQTGEGAMAVIDELLIRMKELAEQAATDSYSSDQRTIMNNEYQQLALEITRIAQTTTFNGNALLNSSSTFEIHIGSTDTIDIVAQVMDADTLGLGTAGTKVNYSSVHNVANANAAGWTSQAGGDDLDIRIKFTSGANTDITLTTGVSYSLNQIASMVNVASLATADAYNMASTVYNSDTNMYTLKLTGPATGSGETMAITKTAGTAALTAELDSVAGDFGVVAGTDSSGASKVDTKANAVTALTTLGTAINTRRSRTRIPGIRPCAAGPGGPRRGRRSSLYRRLWSGLMSVPAGLKFRKFRSIMRVTGASGFQARHAACEDLQRSVACKLQCRAPLGSQP</sequence>
<dbReference type="Gene3D" id="1.20.1330.10">
    <property type="entry name" value="f41 fragment of flagellin, N-terminal domain"/>
    <property type="match status" value="1"/>
</dbReference>
<accession>A0A0F9LBS4</accession>
<dbReference type="GO" id="GO:0005198">
    <property type="term" value="F:structural molecule activity"/>
    <property type="evidence" value="ECO:0007669"/>
    <property type="project" value="InterPro"/>
</dbReference>
<gene>
    <name evidence="2" type="ORF">LCGC14_1530140</name>
</gene>
<name>A0A0F9LBS4_9ZZZZ</name>
<dbReference type="GO" id="GO:0009288">
    <property type="term" value="C:bacterial-type flagellum"/>
    <property type="evidence" value="ECO:0007669"/>
    <property type="project" value="InterPro"/>
</dbReference>
<dbReference type="PANTHER" id="PTHR42792:SF2">
    <property type="entry name" value="FLAGELLIN"/>
    <property type="match status" value="1"/>
</dbReference>
<dbReference type="PRINTS" id="PR00207">
    <property type="entry name" value="FLAGELLIN"/>
</dbReference>
<dbReference type="SUPFAM" id="SSF64518">
    <property type="entry name" value="Phase 1 flagellin"/>
    <property type="match status" value="1"/>
</dbReference>